<organism evidence="1 2">
    <name type="scientific">Nannocystis exedens</name>
    <dbReference type="NCBI Taxonomy" id="54"/>
    <lineage>
        <taxon>Bacteria</taxon>
        <taxon>Pseudomonadati</taxon>
        <taxon>Myxococcota</taxon>
        <taxon>Polyangia</taxon>
        <taxon>Nannocystales</taxon>
        <taxon>Nannocystaceae</taxon>
        <taxon>Nannocystis</taxon>
    </lineage>
</organism>
<dbReference type="AlphaFoldDB" id="A0A1I2CD65"/>
<evidence type="ECO:0000313" key="1">
    <source>
        <dbReference type="EMBL" id="SFE65620.1"/>
    </source>
</evidence>
<evidence type="ECO:0000313" key="2">
    <source>
        <dbReference type="Proteomes" id="UP000199400"/>
    </source>
</evidence>
<name>A0A1I2CD65_9BACT</name>
<dbReference type="RefSeq" id="WP_170135520.1">
    <property type="nucleotide sequence ID" value="NZ_FOMX01000017.1"/>
</dbReference>
<sequence length="58" mass="6253">MILDGTVAHGIRPDRFEMAEYSYSDMAGGHVNAALAEGLRDLIAVEGVYPSRDAPQMS</sequence>
<reference evidence="2" key="1">
    <citation type="submission" date="2016-10" db="EMBL/GenBank/DDBJ databases">
        <authorList>
            <person name="Varghese N."/>
            <person name="Submissions S."/>
        </authorList>
    </citation>
    <scope>NUCLEOTIDE SEQUENCE [LARGE SCALE GENOMIC DNA]</scope>
    <source>
        <strain evidence="2">ATCC 25963</strain>
    </source>
</reference>
<keyword evidence="2" id="KW-1185">Reference proteome</keyword>
<gene>
    <name evidence="1" type="ORF">SAMN02745121_05032</name>
</gene>
<proteinExistence type="predicted"/>
<protein>
    <submittedName>
        <fullName evidence="1">Uncharacterized protein</fullName>
    </submittedName>
</protein>
<dbReference type="EMBL" id="FOMX01000017">
    <property type="protein sequence ID" value="SFE65620.1"/>
    <property type="molecule type" value="Genomic_DNA"/>
</dbReference>
<accession>A0A1I2CD65</accession>
<dbReference type="Proteomes" id="UP000199400">
    <property type="component" value="Unassembled WGS sequence"/>
</dbReference>
<dbReference type="STRING" id="54.SAMN02745121_05032"/>